<protein>
    <recommendedName>
        <fullName evidence="3">Uridine kinase</fullName>
    </recommendedName>
</protein>
<name>A0ABU2CQ70_9MICO</name>
<reference evidence="1 2" key="1">
    <citation type="submission" date="2023-07" db="EMBL/GenBank/DDBJ databases">
        <title>Sequencing the genomes of 1000 actinobacteria strains.</title>
        <authorList>
            <person name="Klenk H.-P."/>
        </authorList>
    </citation>
    <scope>NUCLEOTIDE SEQUENCE [LARGE SCALE GENOMIC DNA]</scope>
    <source>
        <strain evidence="1 2">DSM 45554</strain>
    </source>
</reference>
<dbReference type="Proteomes" id="UP001183585">
    <property type="component" value="Unassembled WGS sequence"/>
</dbReference>
<evidence type="ECO:0008006" key="3">
    <source>
        <dbReference type="Google" id="ProtNLM"/>
    </source>
</evidence>
<dbReference type="Gene3D" id="3.40.50.300">
    <property type="entry name" value="P-loop containing nucleotide triphosphate hydrolases"/>
    <property type="match status" value="1"/>
</dbReference>
<comment type="caution">
    <text evidence="1">The sequence shown here is derived from an EMBL/GenBank/DDBJ whole genome shotgun (WGS) entry which is preliminary data.</text>
</comment>
<evidence type="ECO:0000313" key="2">
    <source>
        <dbReference type="Proteomes" id="UP001183585"/>
    </source>
</evidence>
<dbReference type="RefSeq" id="WP_274994533.1">
    <property type="nucleotide sequence ID" value="NZ_JAJQQP010000007.1"/>
</dbReference>
<dbReference type="EMBL" id="JAVDYE010000001">
    <property type="protein sequence ID" value="MDR7383416.1"/>
    <property type="molecule type" value="Genomic_DNA"/>
</dbReference>
<accession>A0ABU2CQ70</accession>
<evidence type="ECO:0000313" key="1">
    <source>
        <dbReference type="EMBL" id="MDR7383416.1"/>
    </source>
</evidence>
<dbReference type="InterPro" id="IPR027417">
    <property type="entry name" value="P-loop_NTPase"/>
</dbReference>
<keyword evidence="2" id="KW-1185">Reference proteome</keyword>
<organism evidence="1 2">
    <name type="scientific">Promicromonospora iranensis</name>
    <dbReference type="NCBI Taxonomy" id="1105144"/>
    <lineage>
        <taxon>Bacteria</taxon>
        <taxon>Bacillati</taxon>
        <taxon>Actinomycetota</taxon>
        <taxon>Actinomycetes</taxon>
        <taxon>Micrococcales</taxon>
        <taxon>Promicromonosporaceae</taxon>
        <taxon>Promicromonospora</taxon>
    </lineage>
</organism>
<gene>
    <name evidence="1" type="ORF">J2S48_002931</name>
</gene>
<proteinExistence type="predicted"/>
<sequence>MSTRVEPVSEVLLVERITDLVLAHTAGPAEVSAERVDGPSGRREPGPALRLLVDGHPSTHPELLADALVAPLEAAGRPTGRVGVRDFLRPRSLRLERGREDPDSLLDGWIDVGALNREVLTRAVDRREYLPSLRDPDTDRATRVGYAPVAPGTVLVLDGALAVGRGLDVDLVVHLSLKAATLRRRTSPDTAWTVPAYERYAEEIEGRPDLVVRVDHPDHPALVHD</sequence>